<reference evidence="2" key="1">
    <citation type="journal article" date="2013" name="Genetics">
        <title>The draft genome and transcriptome of Panagrellus redivivus are shaped by the harsh demands of a free-living lifestyle.</title>
        <authorList>
            <person name="Srinivasan J."/>
            <person name="Dillman A.R."/>
            <person name="Macchietto M.G."/>
            <person name="Heikkinen L."/>
            <person name="Lakso M."/>
            <person name="Fracchia K.M."/>
            <person name="Antoshechkin I."/>
            <person name="Mortazavi A."/>
            <person name="Wong G."/>
            <person name="Sternberg P.W."/>
        </authorList>
    </citation>
    <scope>NUCLEOTIDE SEQUENCE [LARGE SCALE GENOMIC DNA]</scope>
    <source>
        <strain evidence="2">MT8872</strain>
    </source>
</reference>
<dbReference type="GO" id="GO:0008270">
    <property type="term" value="F:zinc ion binding"/>
    <property type="evidence" value="ECO:0007669"/>
    <property type="project" value="TreeGrafter"/>
</dbReference>
<dbReference type="GO" id="GO:0005615">
    <property type="term" value="C:extracellular space"/>
    <property type="evidence" value="ECO:0007669"/>
    <property type="project" value="TreeGrafter"/>
</dbReference>
<evidence type="ECO:0000313" key="3">
    <source>
        <dbReference type="WBParaSite" id="Pan_g12279.t1"/>
    </source>
</evidence>
<organism evidence="2 3">
    <name type="scientific">Panagrellus redivivus</name>
    <name type="common">Microworm</name>
    <dbReference type="NCBI Taxonomy" id="6233"/>
    <lineage>
        <taxon>Eukaryota</taxon>
        <taxon>Metazoa</taxon>
        <taxon>Ecdysozoa</taxon>
        <taxon>Nematoda</taxon>
        <taxon>Chromadorea</taxon>
        <taxon>Rhabditida</taxon>
        <taxon>Tylenchina</taxon>
        <taxon>Panagrolaimomorpha</taxon>
        <taxon>Panagrolaimoidea</taxon>
        <taxon>Panagrolaimidae</taxon>
        <taxon>Panagrellus</taxon>
    </lineage>
</organism>
<dbReference type="WBParaSite" id="Pan_g12279.t1">
    <property type="protein sequence ID" value="Pan_g12279.t1"/>
    <property type="gene ID" value="Pan_g12279"/>
</dbReference>
<evidence type="ECO:0000256" key="1">
    <source>
        <dbReference type="SAM" id="Phobius"/>
    </source>
</evidence>
<dbReference type="PANTHER" id="PTHR11533">
    <property type="entry name" value="PROTEASE M1 ZINC METALLOPROTEASE"/>
    <property type="match status" value="1"/>
</dbReference>
<keyword evidence="1" id="KW-1133">Transmembrane helix</keyword>
<dbReference type="GO" id="GO:0042277">
    <property type="term" value="F:peptide binding"/>
    <property type="evidence" value="ECO:0007669"/>
    <property type="project" value="TreeGrafter"/>
</dbReference>
<reference evidence="3" key="2">
    <citation type="submission" date="2020-10" db="UniProtKB">
        <authorList>
            <consortium name="WormBaseParasite"/>
        </authorList>
    </citation>
    <scope>IDENTIFICATION</scope>
</reference>
<proteinExistence type="predicted"/>
<name>A0A7E4USG8_PANRE</name>
<dbReference type="GO" id="GO:0005737">
    <property type="term" value="C:cytoplasm"/>
    <property type="evidence" value="ECO:0007669"/>
    <property type="project" value="TreeGrafter"/>
</dbReference>
<dbReference type="AlphaFoldDB" id="A0A7E4USG8"/>
<evidence type="ECO:0000313" key="2">
    <source>
        <dbReference type="Proteomes" id="UP000492821"/>
    </source>
</evidence>
<dbReference type="InterPro" id="IPR042097">
    <property type="entry name" value="Aminopeptidase_N-like_N_sf"/>
</dbReference>
<dbReference type="GO" id="GO:0043171">
    <property type="term" value="P:peptide catabolic process"/>
    <property type="evidence" value="ECO:0007669"/>
    <property type="project" value="TreeGrafter"/>
</dbReference>
<dbReference type="GO" id="GO:0006508">
    <property type="term" value="P:proteolysis"/>
    <property type="evidence" value="ECO:0007669"/>
    <property type="project" value="TreeGrafter"/>
</dbReference>
<dbReference type="PANTHER" id="PTHR11533:SF299">
    <property type="entry name" value="AMINOPEPTIDASE"/>
    <property type="match status" value="1"/>
</dbReference>
<accession>A0A7E4USG8</accession>
<sequence length="386" mass="43400">MSSSKKSKLKQPEEALTAEETPIEVKVSPWPRRRRIVCHFFLCNAKSFGIWVLLTFLSCLVYASIVYGSLVNRDIFRRSKNTIPGYHHPLQYNITLRFAANYHDAHNLSFSGQTQLLFESTVLTPNFVMNIGPNVKINQIYFQRVPNGTFLRATKTGQDKKAQTISYVISFMFEPGRRYLAVIDYTGQLYPPANQRETPRLVLFKQNSKQSYAIVHINPSDSTEGLRFVTPSLDYDSFPARFALNIERHTGYSAISNMAIEQSIYHISDNLGEDMFPPTIPIRPSQLAFVVSNLNSTTVYDCGTPEPPPMPLRVNFISSEVKDVGRFFGALTDRIGGSNAMGFPKLDGVILPKVESVDQPGISVINDHDARESATLALDGRFRAQC</sequence>
<dbReference type="SUPFAM" id="SSF63737">
    <property type="entry name" value="Leukotriene A4 hydrolase N-terminal domain"/>
    <property type="match status" value="1"/>
</dbReference>
<dbReference type="Gene3D" id="2.60.40.1730">
    <property type="entry name" value="tricorn interacting facor f3 domain"/>
    <property type="match status" value="1"/>
</dbReference>
<dbReference type="InterPro" id="IPR050344">
    <property type="entry name" value="Peptidase_M1_aminopeptidases"/>
</dbReference>
<feature type="transmembrane region" description="Helical" evidence="1">
    <location>
        <begin position="48"/>
        <end position="70"/>
    </location>
</feature>
<dbReference type="GO" id="GO:0070006">
    <property type="term" value="F:metalloaminopeptidase activity"/>
    <property type="evidence" value="ECO:0007669"/>
    <property type="project" value="TreeGrafter"/>
</dbReference>
<keyword evidence="1" id="KW-0472">Membrane</keyword>
<dbReference type="Proteomes" id="UP000492821">
    <property type="component" value="Unassembled WGS sequence"/>
</dbReference>
<dbReference type="GO" id="GO:0016020">
    <property type="term" value="C:membrane"/>
    <property type="evidence" value="ECO:0007669"/>
    <property type="project" value="TreeGrafter"/>
</dbReference>
<keyword evidence="2" id="KW-1185">Reference proteome</keyword>
<protein>
    <submittedName>
        <fullName evidence="3">Peptidase_M1_N domain-containing protein</fullName>
    </submittedName>
</protein>
<keyword evidence="1" id="KW-0812">Transmembrane</keyword>